<feature type="region of interest" description="Disordered" evidence="3">
    <location>
        <begin position="27"/>
        <end position="58"/>
    </location>
</feature>
<feature type="compositionally biased region" description="Acidic residues" evidence="3">
    <location>
        <begin position="30"/>
        <end position="43"/>
    </location>
</feature>
<keyword evidence="2" id="KW-0963">Cytoplasm</keyword>
<evidence type="ECO:0000256" key="3">
    <source>
        <dbReference type="SAM" id="MobiDB-lite"/>
    </source>
</evidence>
<dbReference type="PANTHER" id="PTHR45994:SF1">
    <property type="entry name" value="FI21225P1"/>
    <property type="match status" value="1"/>
</dbReference>
<evidence type="ECO:0000313" key="5">
    <source>
        <dbReference type="Proteomes" id="UP000272942"/>
    </source>
</evidence>
<dbReference type="EMBL" id="UZAN01046233">
    <property type="protein sequence ID" value="VDP83903.1"/>
    <property type="molecule type" value="Genomic_DNA"/>
</dbReference>
<dbReference type="WBParaSite" id="ECPE_0000865501-mRNA-1">
    <property type="protein sequence ID" value="ECPE_0000865501-mRNA-1"/>
    <property type="gene ID" value="ECPE_0000865501"/>
</dbReference>
<dbReference type="PANTHER" id="PTHR45994">
    <property type="entry name" value="FI21225P1"/>
    <property type="match status" value="1"/>
</dbReference>
<protein>
    <submittedName>
        <fullName evidence="6">BTB domain-containing protein</fullName>
    </submittedName>
</protein>
<gene>
    <name evidence="4" type="ORF">ECPE_LOCUS8629</name>
</gene>
<sequence>MGIYQPAPEVDEVAAVRGAGAKISETGEVIVEEEAEEDEDEEVTEKKTVSAGSKKSSAESTTLSVSQLHVLKDPETVRWAIEGLAYLSLNAEVKEEIVGDPEFVCLLFHVAALDLKESAFPLASVLAQLTNSFPKNQIEPEMLELAKFSKQHIPEEHPLDSATHVTERRRRLVNAGLSVTLYNLTMRLAAGPVGGQHGLRELIARIAEEIPNRGKLIQAGAGKALLDLTLKSNTDTGKLFAAQSLARLTITADPRVSFPGQRSLELVRPLLKLLAIDCDGLQNFEGLLALTNLASLDNLHRHRIMAERGVPSIDHYLFEDHPMLRRAAAECVANMAQYHPFVVACGGQLPVDDTDLGAKLPFLSSSTERVKLLVLYCCEFEDLFLVRASIGALATMSYDPGVIKLITKASSWFETIQTLAGHDACCLQHRAAHLLRNMALYGEQSLCEYFCRSNMLEVILSLSQLPDISPSEPLPTDTVSLHPGVPEEQLRQITQTDRKKTRDCALEALRKLQEYGLVERLGTDGSGREKA</sequence>
<proteinExistence type="predicted"/>
<dbReference type="InterPro" id="IPR016024">
    <property type="entry name" value="ARM-type_fold"/>
</dbReference>
<dbReference type="SUPFAM" id="SSF48371">
    <property type="entry name" value="ARM repeat"/>
    <property type="match status" value="1"/>
</dbReference>
<comment type="subcellular location">
    <subcellularLocation>
        <location evidence="1">Cytoplasm</location>
    </subcellularLocation>
</comment>
<dbReference type="Proteomes" id="UP000272942">
    <property type="component" value="Unassembled WGS sequence"/>
</dbReference>
<dbReference type="AlphaFoldDB" id="A0A183ANU4"/>
<name>A0A183ANU4_9TREM</name>
<evidence type="ECO:0000313" key="6">
    <source>
        <dbReference type="WBParaSite" id="ECPE_0000865501-mRNA-1"/>
    </source>
</evidence>
<evidence type="ECO:0000256" key="2">
    <source>
        <dbReference type="ARBA" id="ARBA00022490"/>
    </source>
</evidence>
<evidence type="ECO:0000313" key="4">
    <source>
        <dbReference type="EMBL" id="VDP83903.1"/>
    </source>
</evidence>
<reference evidence="4 5" key="2">
    <citation type="submission" date="2018-11" db="EMBL/GenBank/DDBJ databases">
        <authorList>
            <consortium name="Pathogen Informatics"/>
        </authorList>
    </citation>
    <scope>NUCLEOTIDE SEQUENCE [LARGE SCALE GENOMIC DNA]</scope>
    <source>
        <strain evidence="4 5">Egypt</strain>
    </source>
</reference>
<evidence type="ECO:0000256" key="1">
    <source>
        <dbReference type="ARBA" id="ARBA00004496"/>
    </source>
</evidence>
<accession>A0A183ANU4</accession>
<dbReference type="GO" id="GO:0051879">
    <property type="term" value="F:Hsp90 protein binding"/>
    <property type="evidence" value="ECO:0007669"/>
    <property type="project" value="TreeGrafter"/>
</dbReference>
<organism evidence="6">
    <name type="scientific">Echinostoma caproni</name>
    <dbReference type="NCBI Taxonomy" id="27848"/>
    <lineage>
        <taxon>Eukaryota</taxon>
        <taxon>Metazoa</taxon>
        <taxon>Spiralia</taxon>
        <taxon>Lophotrochozoa</taxon>
        <taxon>Platyhelminthes</taxon>
        <taxon>Trematoda</taxon>
        <taxon>Digenea</taxon>
        <taxon>Plagiorchiida</taxon>
        <taxon>Echinostomata</taxon>
        <taxon>Echinostomatoidea</taxon>
        <taxon>Echinostomatidae</taxon>
        <taxon>Echinostoma</taxon>
    </lineage>
</organism>
<reference evidence="6" key="1">
    <citation type="submission" date="2016-06" db="UniProtKB">
        <authorList>
            <consortium name="WormBaseParasite"/>
        </authorList>
    </citation>
    <scope>IDENTIFICATION</scope>
</reference>
<keyword evidence="5" id="KW-1185">Reference proteome</keyword>
<dbReference type="Gene3D" id="1.25.10.10">
    <property type="entry name" value="Leucine-rich Repeat Variant"/>
    <property type="match status" value="1"/>
</dbReference>
<dbReference type="GO" id="GO:0005737">
    <property type="term" value="C:cytoplasm"/>
    <property type="evidence" value="ECO:0007669"/>
    <property type="project" value="UniProtKB-SubCell"/>
</dbReference>
<dbReference type="OrthoDB" id="199930at2759"/>
<dbReference type="InterPro" id="IPR011989">
    <property type="entry name" value="ARM-like"/>
</dbReference>